<reference evidence="1 2" key="1">
    <citation type="submission" date="2024-04" db="EMBL/GenBank/DDBJ databases">
        <title>Phyllosticta paracitricarpa is synonymous to the EU quarantine fungus P. citricarpa based on phylogenomic analyses.</title>
        <authorList>
            <consortium name="Lawrence Berkeley National Laboratory"/>
            <person name="Van Ingen-Buijs V.A."/>
            <person name="Van Westerhoven A.C."/>
            <person name="Haridas S."/>
            <person name="Skiadas P."/>
            <person name="Martin F."/>
            <person name="Groenewald J.Z."/>
            <person name="Crous P.W."/>
            <person name="Seidl M.F."/>
        </authorList>
    </citation>
    <scope>NUCLEOTIDE SEQUENCE [LARGE SCALE GENOMIC DNA]</scope>
    <source>
        <strain evidence="1 2">CBS 123374</strain>
    </source>
</reference>
<name>A0ABR1YF77_9PEZI</name>
<proteinExistence type="predicted"/>
<dbReference type="Proteomes" id="UP001492380">
    <property type="component" value="Unassembled WGS sequence"/>
</dbReference>
<comment type="caution">
    <text evidence="1">The sequence shown here is derived from an EMBL/GenBank/DDBJ whole genome shotgun (WGS) entry which is preliminary data.</text>
</comment>
<gene>
    <name evidence="1" type="ORF">HDK90DRAFT_495589</name>
</gene>
<evidence type="ECO:0000313" key="1">
    <source>
        <dbReference type="EMBL" id="KAK8227620.1"/>
    </source>
</evidence>
<sequence>MTFIFSEPHDMTTSPPRILPGLSDEPLDRMLDLIRVVAKLAEGRLTLLGVWHRCYYWVYTVPVLGEKSIEVSYYGGPGRFDSHSDNVFFEETFSFAQSLSFCQDLGYHLERLELETVSVGLYQLEFLAKRTRALQKLWLKDCCIHVPREEFDIQVPLADYDGPFNPADSRLLAQLRQLVVLQCHGSAVAMRDLTRVFRPLSRHGCLESLYFEVRGLVFDWTNDGVLDDGSKLPAVIEKLGISGALKRMDECWKLSVEPA</sequence>
<protein>
    <submittedName>
        <fullName evidence="1">Uncharacterized protein</fullName>
    </submittedName>
</protein>
<dbReference type="EMBL" id="JBBWRZ010000010">
    <property type="protein sequence ID" value="KAK8227620.1"/>
    <property type="molecule type" value="Genomic_DNA"/>
</dbReference>
<evidence type="ECO:0000313" key="2">
    <source>
        <dbReference type="Proteomes" id="UP001492380"/>
    </source>
</evidence>
<organism evidence="1 2">
    <name type="scientific">Phyllosticta capitalensis</name>
    <dbReference type="NCBI Taxonomy" id="121624"/>
    <lineage>
        <taxon>Eukaryota</taxon>
        <taxon>Fungi</taxon>
        <taxon>Dikarya</taxon>
        <taxon>Ascomycota</taxon>
        <taxon>Pezizomycotina</taxon>
        <taxon>Dothideomycetes</taxon>
        <taxon>Dothideomycetes incertae sedis</taxon>
        <taxon>Botryosphaeriales</taxon>
        <taxon>Phyllostictaceae</taxon>
        <taxon>Phyllosticta</taxon>
    </lineage>
</organism>
<accession>A0ABR1YF77</accession>
<keyword evidence="2" id="KW-1185">Reference proteome</keyword>